<keyword evidence="1" id="KW-0472">Membrane</keyword>
<accession>A0A1R2AXN2</accession>
<feature type="transmembrane region" description="Helical" evidence="1">
    <location>
        <begin position="61"/>
        <end position="89"/>
    </location>
</feature>
<gene>
    <name evidence="2" type="ORF">SteCoe_33001</name>
</gene>
<dbReference type="Proteomes" id="UP000187209">
    <property type="component" value="Unassembled WGS sequence"/>
</dbReference>
<evidence type="ECO:0000313" key="2">
    <source>
        <dbReference type="EMBL" id="OMJ69303.1"/>
    </source>
</evidence>
<reference evidence="2 3" key="1">
    <citation type="submission" date="2016-11" db="EMBL/GenBank/DDBJ databases">
        <title>The macronuclear genome of Stentor coeruleus: a giant cell with tiny introns.</title>
        <authorList>
            <person name="Slabodnick M."/>
            <person name="Ruby J.G."/>
            <person name="Reiff S.B."/>
            <person name="Swart E.C."/>
            <person name="Gosai S."/>
            <person name="Prabakaran S."/>
            <person name="Witkowska E."/>
            <person name="Larue G.E."/>
            <person name="Fisher S."/>
            <person name="Freeman R.M."/>
            <person name="Gunawardena J."/>
            <person name="Chu W."/>
            <person name="Stover N.A."/>
            <person name="Gregory B.D."/>
            <person name="Nowacki M."/>
            <person name="Derisi J."/>
            <person name="Roy S.W."/>
            <person name="Marshall W.F."/>
            <person name="Sood P."/>
        </authorList>
    </citation>
    <scope>NUCLEOTIDE SEQUENCE [LARGE SCALE GENOMIC DNA]</scope>
    <source>
        <strain evidence="2">WM001</strain>
    </source>
</reference>
<organism evidence="2 3">
    <name type="scientific">Stentor coeruleus</name>
    <dbReference type="NCBI Taxonomy" id="5963"/>
    <lineage>
        <taxon>Eukaryota</taxon>
        <taxon>Sar</taxon>
        <taxon>Alveolata</taxon>
        <taxon>Ciliophora</taxon>
        <taxon>Postciliodesmatophora</taxon>
        <taxon>Heterotrichea</taxon>
        <taxon>Heterotrichida</taxon>
        <taxon>Stentoridae</taxon>
        <taxon>Stentor</taxon>
    </lineage>
</organism>
<keyword evidence="3" id="KW-1185">Reference proteome</keyword>
<dbReference type="EMBL" id="MPUH01001214">
    <property type="protein sequence ID" value="OMJ69303.1"/>
    <property type="molecule type" value="Genomic_DNA"/>
</dbReference>
<evidence type="ECO:0000313" key="3">
    <source>
        <dbReference type="Proteomes" id="UP000187209"/>
    </source>
</evidence>
<sequence>MVRIVNGVIVNDDAPQSAQRSAYQPAPSPSTSNFYRPFPNTGGIFGSASQTVTFLKLEIEIFWIIVIFISGFLFGGKSLAIIVFCLIVLERNIKIAKSKEPRFARVNRQ</sequence>
<protein>
    <submittedName>
        <fullName evidence="2">Uncharacterized protein</fullName>
    </submittedName>
</protein>
<proteinExistence type="predicted"/>
<keyword evidence="1" id="KW-1133">Transmembrane helix</keyword>
<keyword evidence="1" id="KW-0812">Transmembrane</keyword>
<comment type="caution">
    <text evidence="2">The sequence shown here is derived from an EMBL/GenBank/DDBJ whole genome shotgun (WGS) entry which is preliminary data.</text>
</comment>
<dbReference type="AlphaFoldDB" id="A0A1R2AXN2"/>
<name>A0A1R2AXN2_9CILI</name>
<evidence type="ECO:0000256" key="1">
    <source>
        <dbReference type="SAM" id="Phobius"/>
    </source>
</evidence>